<dbReference type="RefSeq" id="WP_113978262.1">
    <property type="nucleotide sequence ID" value="NZ_QMEY01000001.1"/>
</dbReference>
<reference evidence="1 2" key="1">
    <citation type="submission" date="2018-06" db="EMBL/GenBank/DDBJ databases">
        <title>Sphaerisporangium craniellae sp. nov., isolated from a marine sponge in the South China Sea.</title>
        <authorList>
            <person name="Li L."/>
        </authorList>
    </citation>
    <scope>NUCLEOTIDE SEQUENCE [LARGE SCALE GENOMIC DNA]</scope>
    <source>
        <strain evidence="1 2">LHW63015</strain>
    </source>
</reference>
<evidence type="ECO:0000313" key="1">
    <source>
        <dbReference type="EMBL" id="RBQ21549.1"/>
    </source>
</evidence>
<sequence>MIDVTALRVHLDALLPLAVADLRRHGHTRDELTAMAARCGKEFSHLGDAAQWPARSSGEALGALLTGLAAAELVNPGTGHQMIALLDRRGA</sequence>
<dbReference type="AlphaFoldDB" id="A0A366M7M7"/>
<dbReference type="EMBL" id="QMEY01000001">
    <property type="protein sequence ID" value="RBQ21549.1"/>
    <property type="molecule type" value="Genomic_DNA"/>
</dbReference>
<dbReference type="Proteomes" id="UP000253303">
    <property type="component" value="Unassembled WGS sequence"/>
</dbReference>
<keyword evidence="2" id="KW-1185">Reference proteome</keyword>
<name>A0A366M7M7_9ACTN</name>
<protein>
    <submittedName>
        <fullName evidence="1">Uncharacterized protein</fullName>
    </submittedName>
</protein>
<accession>A0A366M7M7</accession>
<evidence type="ECO:0000313" key="2">
    <source>
        <dbReference type="Proteomes" id="UP000253303"/>
    </source>
</evidence>
<proteinExistence type="predicted"/>
<gene>
    <name evidence="1" type="ORF">DP939_02235</name>
</gene>
<comment type="caution">
    <text evidence="1">The sequence shown here is derived from an EMBL/GenBank/DDBJ whole genome shotgun (WGS) entry which is preliminary data.</text>
</comment>
<organism evidence="1 2">
    <name type="scientific">Spongiactinospora rosea</name>
    <dbReference type="NCBI Taxonomy" id="2248750"/>
    <lineage>
        <taxon>Bacteria</taxon>
        <taxon>Bacillati</taxon>
        <taxon>Actinomycetota</taxon>
        <taxon>Actinomycetes</taxon>
        <taxon>Streptosporangiales</taxon>
        <taxon>Streptosporangiaceae</taxon>
        <taxon>Spongiactinospora</taxon>
    </lineage>
</organism>